<dbReference type="CDD" id="cd00093">
    <property type="entry name" value="HTH_XRE"/>
    <property type="match status" value="1"/>
</dbReference>
<gene>
    <name evidence="2" type="ORF">SAMN04324258_2915</name>
</gene>
<protein>
    <submittedName>
        <fullName evidence="2">HTH-type transcriptional regulator / antitoxin HipB</fullName>
    </submittedName>
</protein>
<keyword evidence="3" id="KW-1185">Reference proteome</keyword>
<dbReference type="Proteomes" id="UP000189777">
    <property type="component" value="Unassembled WGS sequence"/>
</dbReference>
<dbReference type="GO" id="GO:0003677">
    <property type="term" value="F:DNA binding"/>
    <property type="evidence" value="ECO:0007669"/>
    <property type="project" value="InterPro"/>
</dbReference>
<feature type="domain" description="HTH cro/C1-type" evidence="1">
    <location>
        <begin position="13"/>
        <end position="36"/>
    </location>
</feature>
<proteinExistence type="predicted"/>
<organism evidence="2 3">
    <name type="scientific">Krasilnikoviella flava</name>
    <dbReference type="NCBI Taxonomy" id="526729"/>
    <lineage>
        <taxon>Bacteria</taxon>
        <taxon>Bacillati</taxon>
        <taxon>Actinomycetota</taxon>
        <taxon>Actinomycetes</taxon>
        <taxon>Micrococcales</taxon>
        <taxon>Promicromonosporaceae</taxon>
        <taxon>Krasilnikoviella</taxon>
    </lineage>
</organism>
<sequence length="84" mass="8878">MIVANAEQLGSMLRRARKDKGMTQAQLAAAVDVSRQWVIAAEAGAPTARLDLVLDALRAVDLVVDVVPDEPDDALDAVLGRARG</sequence>
<dbReference type="AlphaFoldDB" id="A0A1T5L5G4"/>
<dbReference type="EMBL" id="FUZQ01000005">
    <property type="protein sequence ID" value="SKC71211.1"/>
    <property type="molecule type" value="Genomic_DNA"/>
</dbReference>
<dbReference type="STRING" id="526729.SAMN04324258_2915"/>
<dbReference type="SMART" id="SM00530">
    <property type="entry name" value="HTH_XRE"/>
    <property type="match status" value="1"/>
</dbReference>
<dbReference type="Pfam" id="PF13560">
    <property type="entry name" value="HTH_31"/>
    <property type="match status" value="1"/>
</dbReference>
<reference evidence="2 3" key="1">
    <citation type="submission" date="2017-02" db="EMBL/GenBank/DDBJ databases">
        <authorList>
            <person name="Peterson S.W."/>
        </authorList>
    </citation>
    <scope>NUCLEOTIDE SEQUENCE [LARGE SCALE GENOMIC DNA]</scope>
    <source>
        <strain evidence="2 3">DSM 21481</strain>
    </source>
</reference>
<accession>A0A1T5L5G4</accession>
<dbReference type="RefSeq" id="WP_079575201.1">
    <property type="nucleotide sequence ID" value="NZ_FUZQ01000005.1"/>
</dbReference>
<dbReference type="Gene3D" id="1.10.260.40">
    <property type="entry name" value="lambda repressor-like DNA-binding domains"/>
    <property type="match status" value="1"/>
</dbReference>
<evidence type="ECO:0000313" key="2">
    <source>
        <dbReference type="EMBL" id="SKC71211.1"/>
    </source>
</evidence>
<evidence type="ECO:0000313" key="3">
    <source>
        <dbReference type="Proteomes" id="UP000189777"/>
    </source>
</evidence>
<dbReference type="SUPFAM" id="SSF47413">
    <property type="entry name" value="lambda repressor-like DNA-binding domains"/>
    <property type="match status" value="1"/>
</dbReference>
<dbReference type="PROSITE" id="PS50943">
    <property type="entry name" value="HTH_CROC1"/>
    <property type="match status" value="1"/>
</dbReference>
<dbReference type="InterPro" id="IPR010982">
    <property type="entry name" value="Lambda_DNA-bd_dom_sf"/>
</dbReference>
<dbReference type="OrthoDB" id="4868097at2"/>
<evidence type="ECO:0000259" key="1">
    <source>
        <dbReference type="PROSITE" id="PS50943"/>
    </source>
</evidence>
<name>A0A1T5L5G4_9MICO</name>
<dbReference type="InterPro" id="IPR001387">
    <property type="entry name" value="Cro/C1-type_HTH"/>
</dbReference>